<evidence type="ECO:0000256" key="5">
    <source>
        <dbReference type="SAM" id="Phobius"/>
    </source>
</evidence>
<feature type="transmembrane region" description="Helical" evidence="5">
    <location>
        <begin position="96"/>
        <end position="115"/>
    </location>
</feature>
<evidence type="ECO:0000256" key="4">
    <source>
        <dbReference type="ARBA" id="ARBA00023136"/>
    </source>
</evidence>
<feature type="transmembrane region" description="Helical" evidence="5">
    <location>
        <begin position="348"/>
        <end position="366"/>
    </location>
</feature>
<feature type="transmembrane region" description="Helical" evidence="5">
    <location>
        <begin position="221"/>
        <end position="242"/>
    </location>
</feature>
<evidence type="ECO:0000256" key="1">
    <source>
        <dbReference type="ARBA" id="ARBA00004141"/>
    </source>
</evidence>
<dbReference type="PANTHER" id="PTHR23507">
    <property type="entry name" value="ZGC:174356"/>
    <property type="match status" value="1"/>
</dbReference>
<keyword evidence="4 5" id="KW-0472">Membrane</keyword>
<keyword evidence="3 5" id="KW-1133">Transmembrane helix</keyword>
<gene>
    <name evidence="6" type="ORF">MCOR_57387</name>
</gene>
<feature type="transmembrane region" description="Helical" evidence="5">
    <location>
        <begin position="372"/>
        <end position="394"/>
    </location>
</feature>
<dbReference type="AlphaFoldDB" id="A0A6J8EYK5"/>
<reference evidence="6 7" key="1">
    <citation type="submission" date="2020-06" db="EMBL/GenBank/DDBJ databases">
        <authorList>
            <person name="Li R."/>
            <person name="Bekaert M."/>
        </authorList>
    </citation>
    <scope>NUCLEOTIDE SEQUENCE [LARGE SCALE GENOMIC DNA]</scope>
    <source>
        <strain evidence="7">wild</strain>
    </source>
</reference>
<dbReference type="GO" id="GO:0022857">
    <property type="term" value="F:transmembrane transporter activity"/>
    <property type="evidence" value="ECO:0007669"/>
    <property type="project" value="InterPro"/>
</dbReference>
<comment type="subcellular location">
    <subcellularLocation>
        <location evidence="1">Membrane</location>
        <topology evidence="1">Multi-pass membrane protein</topology>
    </subcellularLocation>
</comment>
<feature type="transmembrane region" description="Helical" evidence="5">
    <location>
        <begin position="127"/>
        <end position="148"/>
    </location>
</feature>
<keyword evidence="7" id="KW-1185">Reference proteome</keyword>
<dbReference type="Proteomes" id="UP000507470">
    <property type="component" value="Unassembled WGS sequence"/>
</dbReference>
<name>A0A6J8EYK5_MYTCO</name>
<evidence type="ECO:0000313" key="7">
    <source>
        <dbReference type="Proteomes" id="UP000507470"/>
    </source>
</evidence>
<feature type="transmembrane region" description="Helical" evidence="5">
    <location>
        <begin position="28"/>
        <end position="51"/>
    </location>
</feature>
<feature type="transmembrane region" description="Helical" evidence="5">
    <location>
        <begin position="154"/>
        <end position="179"/>
    </location>
</feature>
<dbReference type="EMBL" id="CACVKT020010252">
    <property type="protein sequence ID" value="CAC5425587.1"/>
    <property type="molecule type" value="Genomic_DNA"/>
</dbReference>
<evidence type="ECO:0000256" key="2">
    <source>
        <dbReference type="ARBA" id="ARBA00022692"/>
    </source>
</evidence>
<dbReference type="PANTHER" id="PTHR23507:SF1">
    <property type="entry name" value="FI18259P1-RELATED"/>
    <property type="match status" value="1"/>
</dbReference>
<feature type="transmembrane region" description="Helical" evidence="5">
    <location>
        <begin position="314"/>
        <end position="336"/>
    </location>
</feature>
<evidence type="ECO:0008006" key="8">
    <source>
        <dbReference type="Google" id="ProtNLM"/>
    </source>
</evidence>
<feature type="transmembrane region" description="Helical" evidence="5">
    <location>
        <begin position="406"/>
        <end position="429"/>
    </location>
</feature>
<dbReference type="InterPro" id="IPR036259">
    <property type="entry name" value="MFS_trans_sf"/>
</dbReference>
<feature type="transmembrane region" description="Helical" evidence="5">
    <location>
        <begin position="191"/>
        <end position="215"/>
    </location>
</feature>
<dbReference type="Gene3D" id="1.20.1250.20">
    <property type="entry name" value="MFS general substrate transporter like domains"/>
    <property type="match status" value="1"/>
</dbReference>
<protein>
    <recommendedName>
        <fullName evidence="8">SLC46A3</fullName>
    </recommendedName>
</protein>
<organism evidence="6 7">
    <name type="scientific">Mytilus coruscus</name>
    <name type="common">Sea mussel</name>
    <dbReference type="NCBI Taxonomy" id="42192"/>
    <lineage>
        <taxon>Eukaryota</taxon>
        <taxon>Metazoa</taxon>
        <taxon>Spiralia</taxon>
        <taxon>Lophotrochozoa</taxon>
        <taxon>Mollusca</taxon>
        <taxon>Bivalvia</taxon>
        <taxon>Autobranchia</taxon>
        <taxon>Pteriomorphia</taxon>
        <taxon>Mytilida</taxon>
        <taxon>Mytiloidea</taxon>
        <taxon>Mytilidae</taxon>
        <taxon>Mytilinae</taxon>
        <taxon>Mytilus</taxon>
    </lineage>
</organism>
<dbReference type="GO" id="GO:0016020">
    <property type="term" value="C:membrane"/>
    <property type="evidence" value="ECO:0007669"/>
    <property type="project" value="UniProtKB-SubCell"/>
</dbReference>
<sequence length="486" mass="54378">MEEHKPLLNEQQLRQQQKSTWISTRWKVMIYVIINTLGLAISGSATTQYIYAYVKSHDSANNSTGNSNQNHSEIVSQSCTVNGTSDDDIQAIASDWVWYITLAEYGIAIPFIIFVGPMVDRIGRKKILLWNLSVMAISFAMKAVAIYFGLNLYYFLVGFAVEGFSGTYNTFHIASVSLLADGTSKGKERTIVLAIYDALLGFGIFFSYISTGYLIDFAGYMYPFAISGGIIFFLVILVVFTLNETWKTNKETQMSISPGEIFSWCTRSENITRSVNYVLMYLLIFFINMMSLSASSSIRIIYTLSSPFCWSSEYIGWFSGCNDIVVFVGGTIILKVLQICFKNITDELIVSIGFVSSVASLTIFGLSKNNWMLYGAAAAGILKILPIPLIKAILSRVVHPDKQGALFSNIYLIETVCQVCASTLFNNIYHQTVTFYKGFVFFVMAGFPLLALIMMRIFIKCAKVASKYQTEIVIERPDIQKSNKST</sequence>
<feature type="transmembrane region" description="Helical" evidence="5">
    <location>
        <begin position="277"/>
        <end position="302"/>
    </location>
</feature>
<dbReference type="OrthoDB" id="3026777at2759"/>
<dbReference type="InterPro" id="IPR011701">
    <property type="entry name" value="MFS"/>
</dbReference>
<keyword evidence="2 5" id="KW-0812">Transmembrane</keyword>
<evidence type="ECO:0000256" key="3">
    <source>
        <dbReference type="ARBA" id="ARBA00022989"/>
    </source>
</evidence>
<proteinExistence type="predicted"/>
<feature type="transmembrane region" description="Helical" evidence="5">
    <location>
        <begin position="435"/>
        <end position="459"/>
    </location>
</feature>
<dbReference type="Pfam" id="PF07690">
    <property type="entry name" value="MFS_1"/>
    <property type="match status" value="1"/>
</dbReference>
<accession>A0A6J8EYK5</accession>
<dbReference type="SUPFAM" id="SSF103473">
    <property type="entry name" value="MFS general substrate transporter"/>
    <property type="match status" value="1"/>
</dbReference>
<evidence type="ECO:0000313" key="6">
    <source>
        <dbReference type="EMBL" id="CAC5425587.1"/>
    </source>
</evidence>